<name>A0A919J1B6_9ACTN</name>
<reference evidence="3" key="1">
    <citation type="submission" date="2021-01" db="EMBL/GenBank/DDBJ databases">
        <title>Whole genome shotgun sequence of Actinoplanes ferrugineus NBRC 15555.</title>
        <authorList>
            <person name="Komaki H."/>
            <person name="Tamura T."/>
        </authorList>
    </citation>
    <scope>NUCLEOTIDE SEQUENCE</scope>
    <source>
        <strain evidence="3">NBRC 15555</strain>
    </source>
</reference>
<keyword evidence="1" id="KW-0378">Hydrolase</keyword>
<sequence length="333" mass="35703">MTANRNLKRRVRARAARTGESYTAALRHFRTTPRGDPMPATTTMRLSVAQLTVRPDPGDTAALRAGGAEIRRLMRAAHAAGARLLHLPEGALTCPDKRIMSATGPADIGPADWGRADWATLAAELREIAALAGELRLWSVLGSVHPLTPPRRPHLSLYVISDNGAIVTRYDERMLSNTKVSHLYTPGSAPVTFIVDGVRFGCALGMEATFPEVFAEYERLDVDCVLFSTHGPGGPVNNGPFALQAQGLAAANSYWVSYAGTAQDAPNAPSGIVSPDGDWLTRCPAEAVAALATADLDLTTENLARPWRRLARGGLYAEHQATDDPRSLDRAGH</sequence>
<dbReference type="SUPFAM" id="SSF56317">
    <property type="entry name" value="Carbon-nitrogen hydrolase"/>
    <property type="match status" value="1"/>
</dbReference>
<dbReference type="GO" id="GO:0016811">
    <property type="term" value="F:hydrolase activity, acting on carbon-nitrogen (but not peptide) bonds, in linear amides"/>
    <property type="evidence" value="ECO:0007669"/>
    <property type="project" value="TreeGrafter"/>
</dbReference>
<comment type="caution">
    <text evidence="3">The sequence shown here is derived from an EMBL/GenBank/DDBJ whole genome shotgun (WGS) entry which is preliminary data.</text>
</comment>
<organism evidence="3 4">
    <name type="scientific">Paractinoplanes ferrugineus</name>
    <dbReference type="NCBI Taxonomy" id="113564"/>
    <lineage>
        <taxon>Bacteria</taxon>
        <taxon>Bacillati</taxon>
        <taxon>Actinomycetota</taxon>
        <taxon>Actinomycetes</taxon>
        <taxon>Micromonosporales</taxon>
        <taxon>Micromonosporaceae</taxon>
        <taxon>Paractinoplanes</taxon>
    </lineage>
</organism>
<dbReference type="InterPro" id="IPR003010">
    <property type="entry name" value="C-N_Hydrolase"/>
</dbReference>
<gene>
    <name evidence="3" type="ORF">Afe05nite_24690</name>
</gene>
<protein>
    <submittedName>
        <fullName evidence="3">Amidohydrolase</fullName>
    </submittedName>
</protein>
<feature type="domain" description="CN hydrolase" evidence="2">
    <location>
        <begin position="44"/>
        <end position="298"/>
    </location>
</feature>
<accession>A0A919J1B6</accession>
<evidence type="ECO:0000259" key="2">
    <source>
        <dbReference type="PROSITE" id="PS50263"/>
    </source>
</evidence>
<evidence type="ECO:0000313" key="3">
    <source>
        <dbReference type="EMBL" id="GIE10629.1"/>
    </source>
</evidence>
<dbReference type="CDD" id="cd07197">
    <property type="entry name" value="nitrilase"/>
    <property type="match status" value="1"/>
</dbReference>
<dbReference type="PANTHER" id="PTHR43674">
    <property type="entry name" value="NITRILASE C965.09-RELATED"/>
    <property type="match status" value="1"/>
</dbReference>
<dbReference type="Proteomes" id="UP000598174">
    <property type="component" value="Unassembled WGS sequence"/>
</dbReference>
<dbReference type="InterPro" id="IPR050345">
    <property type="entry name" value="Aliph_Amidase/BUP"/>
</dbReference>
<dbReference type="EMBL" id="BOMM01000016">
    <property type="protein sequence ID" value="GIE10629.1"/>
    <property type="molecule type" value="Genomic_DNA"/>
</dbReference>
<dbReference type="AlphaFoldDB" id="A0A919J1B6"/>
<proteinExistence type="predicted"/>
<keyword evidence="4" id="KW-1185">Reference proteome</keyword>
<dbReference type="PANTHER" id="PTHR43674:SF16">
    <property type="entry name" value="CARBON-NITROGEN FAMILY, PUTATIVE (AFU_ORTHOLOGUE AFUA_5G02350)-RELATED"/>
    <property type="match status" value="1"/>
</dbReference>
<dbReference type="Pfam" id="PF00795">
    <property type="entry name" value="CN_hydrolase"/>
    <property type="match status" value="1"/>
</dbReference>
<dbReference type="Gene3D" id="3.60.110.10">
    <property type="entry name" value="Carbon-nitrogen hydrolase"/>
    <property type="match status" value="1"/>
</dbReference>
<evidence type="ECO:0000256" key="1">
    <source>
        <dbReference type="ARBA" id="ARBA00022801"/>
    </source>
</evidence>
<evidence type="ECO:0000313" key="4">
    <source>
        <dbReference type="Proteomes" id="UP000598174"/>
    </source>
</evidence>
<dbReference type="PROSITE" id="PS50263">
    <property type="entry name" value="CN_HYDROLASE"/>
    <property type="match status" value="1"/>
</dbReference>
<dbReference type="InterPro" id="IPR036526">
    <property type="entry name" value="C-N_Hydrolase_sf"/>
</dbReference>